<dbReference type="InterPro" id="IPR000961">
    <property type="entry name" value="AGC-kinase_C"/>
</dbReference>
<keyword evidence="8 11" id="KW-0067">ATP-binding</keyword>
<dbReference type="PANTHER" id="PTHR24351">
    <property type="entry name" value="RIBOSOMAL PROTEIN S6 KINASE"/>
    <property type="match status" value="1"/>
</dbReference>
<evidence type="ECO:0000256" key="3">
    <source>
        <dbReference type="ARBA" id="ARBA00022527"/>
    </source>
</evidence>
<keyword evidence="3" id="KW-0723">Serine/threonine-protein kinase</keyword>
<evidence type="ECO:0000256" key="6">
    <source>
        <dbReference type="ARBA" id="ARBA00022741"/>
    </source>
</evidence>
<keyword evidence="5" id="KW-0808">Transferase</keyword>
<dbReference type="CDD" id="cd05123">
    <property type="entry name" value="STKc_AGC"/>
    <property type="match status" value="1"/>
</dbReference>
<dbReference type="Pfam" id="PF00069">
    <property type="entry name" value="Pkinase"/>
    <property type="match status" value="2"/>
</dbReference>
<dbReference type="EC" id="2.7.11.1" evidence="2"/>
<evidence type="ECO:0000256" key="8">
    <source>
        <dbReference type="ARBA" id="ARBA00022840"/>
    </source>
</evidence>
<evidence type="ECO:0000256" key="5">
    <source>
        <dbReference type="ARBA" id="ARBA00022679"/>
    </source>
</evidence>
<evidence type="ECO:0000313" key="16">
    <source>
        <dbReference type="Proteomes" id="UP000054937"/>
    </source>
</evidence>
<keyword evidence="6 11" id="KW-0547">Nucleotide-binding</keyword>
<feature type="compositionally biased region" description="Acidic residues" evidence="12">
    <location>
        <begin position="346"/>
        <end position="362"/>
    </location>
</feature>
<dbReference type="FunFam" id="3.30.200.20:FF:000524">
    <property type="entry name" value="Non-specific serine/threonine protein kinase"/>
    <property type="match status" value="1"/>
</dbReference>
<dbReference type="OrthoDB" id="63267at2759"/>
<feature type="domain" description="Protein kinase" evidence="13">
    <location>
        <begin position="25"/>
        <end position="257"/>
    </location>
</feature>
<feature type="binding site" evidence="11">
    <location>
        <position position="54"/>
    </location>
    <ligand>
        <name>ATP</name>
        <dbReference type="ChEBI" id="CHEBI:30616"/>
    </ligand>
</feature>
<dbReference type="SUPFAM" id="SSF56112">
    <property type="entry name" value="Protein kinase-like (PK-like)"/>
    <property type="match status" value="1"/>
</dbReference>
<evidence type="ECO:0000256" key="10">
    <source>
        <dbReference type="ARBA" id="ARBA00048679"/>
    </source>
</evidence>
<gene>
    <name evidence="15" type="ORF">PPERSA_09394</name>
</gene>
<evidence type="ECO:0000259" key="13">
    <source>
        <dbReference type="PROSITE" id="PS50011"/>
    </source>
</evidence>
<dbReference type="InterPro" id="IPR045270">
    <property type="entry name" value="STKc_AGC"/>
</dbReference>
<dbReference type="GO" id="GO:0005524">
    <property type="term" value="F:ATP binding"/>
    <property type="evidence" value="ECO:0007669"/>
    <property type="project" value="UniProtKB-UniRule"/>
</dbReference>
<dbReference type="PROSITE" id="PS51285">
    <property type="entry name" value="AGC_KINASE_CTER"/>
    <property type="match status" value="1"/>
</dbReference>
<evidence type="ECO:0000256" key="11">
    <source>
        <dbReference type="PROSITE-ProRule" id="PRU10141"/>
    </source>
</evidence>
<evidence type="ECO:0000256" key="1">
    <source>
        <dbReference type="ARBA" id="ARBA00009903"/>
    </source>
</evidence>
<sequence>MQQNTINSNEQDIQKKEKKYTFDDYALIIVIGKGAFGKVLLVKNKVDKRIYAMKILKKKDLKNEKQVENVISERNILVKVRHPFIIRLQQSFQNKEKLYFILEYCPGGDLYNLLRKRKKFTEDQTRFYAAQILLAIEELHKQNIIYRDQNQNESIAQSMCGTPEYIAPEIIQKQGYSKPIDWWAYGCLIFEMLTGLPPFISNNLNDLFNKIIHCELVYPENMTKHCLDLLKKLLAKDPKNRIGTQNGAEEIKSHKWFSNLDFQNLYDQLYAPPFTPLIKSDLDVRNFNREFTEININSVNSKTPQSQINTKHYLGFSYMGSTQKEDLGEDEEDDNFSTQQQQNQEQIDEKEEEQEDDNENQY</sequence>
<dbReference type="Pfam" id="PF00433">
    <property type="entry name" value="Pkinase_C"/>
    <property type="match status" value="1"/>
</dbReference>
<dbReference type="OMA" id="IAPEILW"/>
<evidence type="ECO:0000313" key="15">
    <source>
        <dbReference type="EMBL" id="KRX02976.1"/>
    </source>
</evidence>
<evidence type="ECO:0000256" key="7">
    <source>
        <dbReference type="ARBA" id="ARBA00022777"/>
    </source>
</evidence>
<keyword evidence="7 15" id="KW-0418">Kinase</keyword>
<dbReference type="Proteomes" id="UP000054937">
    <property type="component" value="Unassembled WGS sequence"/>
</dbReference>
<protein>
    <recommendedName>
        <fullName evidence="2">non-specific serine/threonine protein kinase</fullName>
        <ecNumber evidence="2">2.7.11.1</ecNumber>
    </recommendedName>
</protein>
<feature type="domain" description="AGC-kinase C-terminal" evidence="14">
    <location>
        <begin position="258"/>
        <end position="328"/>
    </location>
</feature>
<proteinExistence type="inferred from homology"/>
<evidence type="ECO:0000256" key="4">
    <source>
        <dbReference type="ARBA" id="ARBA00022553"/>
    </source>
</evidence>
<dbReference type="SMART" id="SM00133">
    <property type="entry name" value="S_TK_X"/>
    <property type="match status" value="1"/>
</dbReference>
<dbReference type="InterPro" id="IPR000719">
    <property type="entry name" value="Prot_kinase_dom"/>
</dbReference>
<dbReference type="PROSITE" id="PS50011">
    <property type="entry name" value="PROTEIN_KINASE_DOM"/>
    <property type="match status" value="1"/>
</dbReference>
<dbReference type="InParanoid" id="A0A0V0QLV9"/>
<dbReference type="Gene3D" id="3.30.200.20">
    <property type="entry name" value="Phosphorylase Kinase, domain 1"/>
    <property type="match status" value="2"/>
</dbReference>
<dbReference type="InterPro" id="IPR017892">
    <property type="entry name" value="Pkinase_C"/>
</dbReference>
<dbReference type="PROSITE" id="PS00107">
    <property type="entry name" value="PROTEIN_KINASE_ATP"/>
    <property type="match status" value="1"/>
</dbReference>
<dbReference type="AlphaFoldDB" id="A0A0V0QLV9"/>
<reference evidence="15 16" key="1">
    <citation type="journal article" date="2015" name="Sci. Rep.">
        <title>Genome of the facultative scuticociliatosis pathogen Pseudocohnilembus persalinus provides insight into its virulence through horizontal gene transfer.</title>
        <authorList>
            <person name="Xiong J."/>
            <person name="Wang G."/>
            <person name="Cheng J."/>
            <person name="Tian M."/>
            <person name="Pan X."/>
            <person name="Warren A."/>
            <person name="Jiang C."/>
            <person name="Yuan D."/>
            <person name="Miao W."/>
        </authorList>
    </citation>
    <scope>NUCLEOTIDE SEQUENCE [LARGE SCALE GENOMIC DNA]</scope>
    <source>
        <strain evidence="15">36N120E</strain>
    </source>
</reference>
<dbReference type="EMBL" id="LDAU01000148">
    <property type="protein sequence ID" value="KRX02976.1"/>
    <property type="molecule type" value="Genomic_DNA"/>
</dbReference>
<dbReference type="Gene3D" id="1.10.510.10">
    <property type="entry name" value="Transferase(Phosphotransferase) domain 1"/>
    <property type="match status" value="2"/>
</dbReference>
<evidence type="ECO:0000259" key="14">
    <source>
        <dbReference type="PROSITE" id="PS51285"/>
    </source>
</evidence>
<organism evidence="15 16">
    <name type="scientific">Pseudocohnilembus persalinus</name>
    <name type="common">Ciliate</name>
    <dbReference type="NCBI Taxonomy" id="266149"/>
    <lineage>
        <taxon>Eukaryota</taxon>
        <taxon>Sar</taxon>
        <taxon>Alveolata</taxon>
        <taxon>Ciliophora</taxon>
        <taxon>Intramacronucleata</taxon>
        <taxon>Oligohymenophorea</taxon>
        <taxon>Scuticociliatia</taxon>
        <taxon>Philasterida</taxon>
        <taxon>Pseudocohnilembidae</taxon>
        <taxon>Pseudocohnilembus</taxon>
    </lineage>
</organism>
<keyword evidence="4" id="KW-0597">Phosphoprotein</keyword>
<comment type="catalytic activity">
    <reaction evidence="10">
        <text>L-seryl-[protein] + ATP = O-phospho-L-seryl-[protein] + ADP + H(+)</text>
        <dbReference type="Rhea" id="RHEA:17989"/>
        <dbReference type="Rhea" id="RHEA-COMP:9863"/>
        <dbReference type="Rhea" id="RHEA-COMP:11604"/>
        <dbReference type="ChEBI" id="CHEBI:15378"/>
        <dbReference type="ChEBI" id="CHEBI:29999"/>
        <dbReference type="ChEBI" id="CHEBI:30616"/>
        <dbReference type="ChEBI" id="CHEBI:83421"/>
        <dbReference type="ChEBI" id="CHEBI:456216"/>
        <dbReference type="EC" id="2.7.11.1"/>
    </reaction>
</comment>
<dbReference type="GO" id="GO:0004674">
    <property type="term" value="F:protein serine/threonine kinase activity"/>
    <property type="evidence" value="ECO:0007669"/>
    <property type="project" value="UniProtKB-KW"/>
</dbReference>
<comment type="caution">
    <text evidence="15">The sequence shown here is derived from an EMBL/GenBank/DDBJ whole genome shotgun (WGS) entry which is preliminary data.</text>
</comment>
<comment type="similarity">
    <text evidence="1">Belongs to the protein kinase superfamily. AGC Ser/Thr protein kinase family.</text>
</comment>
<name>A0A0V0QLV9_PSEPJ</name>
<keyword evidence="16" id="KW-1185">Reference proteome</keyword>
<dbReference type="InterPro" id="IPR011009">
    <property type="entry name" value="Kinase-like_dom_sf"/>
</dbReference>
<dbReference type="InterPro" id="IPR017441">
    <property type="entry name" value="Protein_kinase_ATP_BS"/>
</dbReference>
<comment type="catalytic activity">
    <reaction evidence="9">
        <text>L-threonyl-[protein] + ATP = O-phospho-L-threonyl-[protein] + ADP + H(+)</text>
        <dbReference type="Rhea" id="RHEA:46608"/>
        <dbReference type="Rhea" id="RHEA-COMP:11060"/>
        <dbReference type="Rhea" id="RHEA-COMP:11605"/>
        <dbReference type="ChEBI" id="CHEBI:15378"/>
        <dbReference type="ChEBI" id="CHEBI:30013"/>
        <dbReference type="ChEBI" id="CHEBI:30616"/>
        <dbReference type="ChEBI" id="CHEBI:61977"/>
        <dbReference type="ChEBI" id="CHEBI:456216"/>
        <dbReference type="EC" id="2.7.11.1"/>
    </reaction>
</comment>
<evidence type="ECO:0000256" key="9">
    <source>
        <dbReference type="ARBA" id="ARBA00047899"/>
    </source>
</evidence>
<feature type="region of interest" description="Disordered" evidence="12">
    <location>
        <begin position="320"/>
        <end position="362"/>
    </location>
</feature>
<accession>A0A0V0QLV9</accession>
<evidence type="ECO:0000256" key="12">
    <source>
        <dbReference type="SAM" id="MobiDB-lite"/>
    </source>
</evidence>
<evidence type="ECO:0000256" key="2">
    <source>
        <dbReference type="ARBA" id="ARBA00012513"/>
    </source>
</evidence>